<organism evidence="3 4">
    <name type="scientific">Adhaeribacter rhizoryzae</name>
    <dbReference type="NCBI Taxonomy" id="2607907"/>
    <lineage>
        <taxon>Bacteria</taxon>
        <taxon>Pseudomonadati</taxon>
        <taxon>Bacteroidota</taxon>
        <taxon>Cytophagia</taxon>
        <taxon>Cytophagales</taxon>
        <taxon>Hymenobacteraceae</taxon>
        <taxon>Adhaeribacter</taxon>
    </lineage>
</organism>
<dbReference type="PANTHER" id="PTHR46268:SF6">
    <property type="entry name" value="UNIVERSAL STRESS PROTEIN UP12"/>
    <property type="match status" value="1"/>
</dbReference>
<dbReference type="PRINTS" id="PR01438">
    <property type="entry name" value="UNVRSLSTRESS"/>
</dbReference>
<dbReference type="Pfam" id="PF00582">
    <property type="entry name" value="Usp"/>
    <property type="match status" value="1"/>
</dbReference>
<evidence type="ECO:0000256" key="1">
    <source>
        <dbReference type="ARBA" id="ARBA00008791"/>
    </source>
</evidence>
<accession>A0A5M6CXM7</accession>
<dbReference type="PANTHER" id="PTHR46268">
    <property type="entry name" value="STRESS RESPONSE PROTEIN NHAX"/>
    <property type="match status" value="1"/>
</dbReference>
<dbReference type="EMBL" id="VWSF01000029">
    <property type="protein sequence ID" value="KAA5539951.1"/>
    <property type="molecule type" value="Genomic_DNA"/>
</dbReference>
<comment type="caution">
    <text evidence="3">The sequence shown here is derived from an EMBL/GenBank/DDBJ whole genome shotgun (WGS) entry which is preliminary data.</text>
</comment>
<evidence type="ECO:0000313" key="3">
    <source>
        <dbReference type="EMBL" id="KAA5539951.1"/>
    </source>
</evidence>
<evidence type="ECO:0000259" key="2">
    <source>
        <dbReference type="Pfam" id="PF00582"/>
    </source>
</evidence>
<proteinExistence type="inferred from homology"/>
<protein>
    <submittedName>
        <fullName evidence="3">Universal stress protein</fullName>
    </submittedName>
</protein>
<dbReference type="Proteomes" id="UP000323426">
    <property type="component" value="Unassembled WGS sequence"/>
</dbReference>
<dbReference type="AlphaFoldDB" id="A0A5M6CXM7"/>
<dbReference type="Gene3D" id="3.40.50.12370">
    <property type="match status" value="1"/>
</dbReference>
<evidence type="ECO:0000313" key="4">
    <source>
        <dbReference type="Proteomes" id="UP000323426"/>
    </source>
</evidence>
<gene>
    <name evidence="3" type="ORF">F0145_23470</name>
</gene>
<reference evidence="3 4" key="1">
    <citation type="submission" date="2019-09" db="EMBL/GenBank/DDBJ databases">
        <title>Genome sequence and assembly of Adhaeribacter sp.</title>
        <authorList>
            <person name="Chhetri G."/>
        </authorList>
    </citation>
    <scope>NUCLEOTIDE SEQUENCE [LARGE SCALE GENOMIC DNA]</scope>
    <source>
        <strain evidence="3 4">DK36</strain>
    </source>
</reference>
<name>A0A5M6CXM7_9BACT</name>
<feature type="domain" description="UspA" evidence="2">
    <location>
        <begin position="1"/>
        <end position="189"/>
    </location>
</feature>
<dbReference type="RefSeq" id="WP_150092623.1">
    <property type="nucleotide sequence ID" value="NZ_VWSF01000029.1"/>
</dbReference>
<keyword evidence="4" id="KW-1185">Reference proteome</keyword>
<dbReference type="CDD" id="cd00293">
    <property type="entry name" value="USP-like"/>
    <property type="match status" value="1"/>
</dbReference>
<dbReference type="InterPro" id="IPR006016">
    <property type="entry name" value="UspA"/>
</dbReference>
<comment type="similarity">
    <text evidence="1">Belongs to the universal stress protein A family.</text>
</comment>
<dbReference type="SUPFAM" id="SSF52402">
    <property type="entry name" value="Adenine nucleotide alpha hydrolases-like"/>
    <property type="match status" value="2"/>
</dbReference>
<dbReference type="InterPro" id="IPR006015">
    <property type="entry name" value="Universal_stress_UspA"/>
</dbReference>
<sequence>MKTILVATDYSKEARKAFVYALEMASLTKANILLLHAFHKPLKLNDAVRFEDAVKELEKEENTILREYATEVKTEVCKNFSLQFNCKANNDPANSQPPGVSQETGQFTASGTQFHTVQEDKRVAEIAVIKINCISKLGWAADEIITAAKNHKADLVVMGTRGAGAIRQAFLGSTVGAVIQSGKVPVLALPQNTIFKEIKSIVFACDLSKIPDITNLNTLRGWVKSFEANLTILHIYQEPERKKEEEKTLTALAILDKAFFDLNYKVYFQQQPDIAEGIQAFTESHPNDLLVLAPNQHTFLEKLLQKTVTGKITANPFLPFLTLPGPTKSNRLRVEKKLLNEQQ</sequence>